<accession>A0ACB8QKF4</accession>
<comment type="caution">
    <text evidence="1">The sequence shown here is derived from an EMBL/GenBank/DDBJ whole genome shotgun (WGS) entry which is preliminary data.</text>
</comment>
<dbReference type="Proteomes" id="UP000814128">
    <property type="component" value="Unassembled WGS sequence"/>
</dbReference>
<name>A0ACB8QKF4_9AGAM</name>
<proteinExistence type="predicted"/>
<reference evidence="1" key="2">
    <citation type="journal article" date="2022" name="New Phytol.">
        <title>Evolutionary transition to the ectomycorrhizal habit in the genomes of a hyperdiverse lineage of mushroom-forming fungi.</title>
        <authorList>
            <person name="Looney B."/>
            <person name="Miyauchi S."/>
            <person name="Morin E."/>
            <person name="Drula E."/>
            <person name="Courty P.E."/>
            <person name="Kohler A."/>
            <person name="Kuo A."/>
            <person name="LaButti K."/>
            <person name="Pangilinan J."/>
            <person name="Lipzen A."/>
            <person name="Riley R."/>
            <person name="Andreopoulos W."/>
            <person name="He G."/>
            <person name="Johnson J."/>
            <person name="Nolan M."/>
            <person name="Tritt A."/>
            <person name="Barry K.W."/>
            <person name="Grigoriev I.V."/>
            <person name="Nagy L.G."/>
            <person name="Hibbett D."/>
            <person name="Henrissat B."/>
            <person name="Matheny P.B."/>
            <person name="Labbe J."/>
            <person name="Martin F.M."/>
        </authorList>
    </citation>
    <scope>NUCLEOTIDE SEQUENCE</scope>
    <source>
        <strain evidence="1">EC-137</strain>
    </source>
</reference>
<dbReference type="EMBL" id="MU273555">
    <property type="protein sequence ID" value="KAI0032152.1"/>
    <property type="molecule type" value="Genomic_DNA"/>
</dbReference>
<reference evidence="1" key="1">
    <citation type="submission" date="2021-02" db="EMBL/GenBank/DDBJ databases">
        <authorList>
            <consortium name="DOE Joint Genome Institute"/>
            <person name="Ahrendt S."/>
            <person name="Looney B.P."/>
            <person name="Miyauchi S."/>
            <person name="Morin E."/>
            <person name="Drula E."/>
            <person name="Courty P.E."/>
            <person name="Chicoki N."/>
            <person name="Fauchery L."/>
            <person name="Kohler A."/>
            <person name="Kuo A."/>
            <person name="Labutti K."/>
            <person name="Pangilinan J."/>
            <person name="Lipzen A."/>
            <person name="Riley R."/>
            <person name="Andreopoulos W."/>
            <person name="He G."/>
            <person name="Johnson J."/>
            <person name="Barry K.W."/>
            <person name="Grigoriev I.V."/>
            <person name="Nagy L."/>
            <person name="Hibbett D."/>
            <person name="Henrissat B."/>
            <person name="Matheny P.B."/>
            <person name="Labbe J."/>
            <person name="Martin F."/>
        </authorList>
    </citation>
    <scope>NUCLEOTIDE SEQUENCE</scope>
    <source>
        <strain evidence="1">EC-137</strain>
    </source>
</reference>
<protein>
    <submittedName>
        <fullName evidence="1">Uncharacterized protein</fullName>
    </submittedName>
</protein>
<sequence>MPPPPKPEPPLEMFFTTNSLRNTTLAVDDDTAFFEIVTRFWHPRLTKIFKLDKEAREMTLVAEIERDPGKNPRVRFGGEHGEWVSASEFLKWDPETRGGTWSDIDGTEYRWKSHKRYLQLVKADDVQKTPIAKYRTCTRHLFVFNMRRHAALLIHKEATGYMDRLIVSYLLVEKRRRDLRLRAKVNLS</sequence>
<keyword evidence="2" id="KW-1185">Reference proteome</keyword>
<evidence type="ECO:0000313" key="2">
    <source>
        <dbReference type="Proteomes" id="UP000814128"/>
    </source>
</evidence>
<gene>
    <name evidence="1" type="ORF">K488DRAFT_50537</name>
</gene>
<organism evidence="1 2">
    <name type="scientific">Vararia minispora EC-137</name>
    <dbReference type="NCBI Taxonomy" id="1314806"/>
    <lineage>
        <taxon>Eukaryota</taxon>
        <taxon>Fungi</taxon>
        <taxon>Dikarya</taxon>
        <taxon>Basidiomycota</taxon>
        <taxon>Agaricomycotina</taxon>
        <taxon>Agaricomycetes</taxon>
        <taxon>Russulales</taxon>
        <taxon>Lachnocladiaceae</taxon>
        <taxon>Vararia</taxon>
    </lineage>
</organism>
<evidence type="ECO:0000313" key="1">
    <source>
        <dbReference type="EMBL" id="KAI0032152.1"/>
    </source>
</evidence>